<dbReference type="EMBL" id="CP032416">
    <property type="protein sequence ID" value="AYD40606.1"/>
    <property type="molecule type" value="Genomic_DNA"/>
</dbReference>
<keyword evidence="1" id="KW-1133">Transmembrane helix</keyword>
<gene>
    <name evidence="2" type="ORF">D4Z93_08720</name>
</gene>
<keyword evidence="1" id="KW-0472">Membrane</keyword>
<reference evidence="2 3" key="1">
    <citation type="journal article" date="2019" name="Int. J. Syst. Evol. Microbiol.">
        <title>Clostridium fermenticellae sp. nov., isolated from the mud in a fermentation cellar for the production of the Chinese liquor, baijiu.</title>
        <authorList>
            <person name="Xu P.X."/>
            <person name="Chai L.J."/>
            <person name="Qiu T."/>
            <person name="Zhang X.J."/>
            <person name="Lu Z.M."/>
            <person name="Xiao C."/>
            <person name="Wang S.T."/>
            <person name="Shen C.H."/>
            <person name="Shi J.S."/>
            <person name="Xu Z.H."/>
        </authorList>
    </citation>
    <scope>NUCLEOTIDE SEQUENCE [LARGE SCALE GENOMIC DNA]</scope>
    <source>
        <strain evidence="2 3">JN500901</strain>
    </source>
</reference>
<accession>A0A386H4L6</accession>
<protein>
    <recommendedName>
        <fullName evidence="4">PilN domain-containing protein</fullName>
    </recommendedName>
</protein>
<feature type="transmembrane region" description="Helical" evidence="1">
    <location>
        <begin position="21"/>
        <end position="43"/>
    </location>
</feature>
<evidence type="ECO:0000313" key="2">
    <source>
        <dbReference type="EMBL" id="AYD40606.1"/>
    </source>
</evidence>
<keyword evidence="1" id="KW-0812">Transmembrane</keyword>
<name>A0A386H4L6_9CLOT</name>
<dbReference type="RefSeq" id="WP_119972619.1">
    <property type="nucleotide sequence ID" value="NZ_CP032416.1"/>
</dbReference>
<keyword evidence="3" id="KW-1185">Reference proteome</keyword>
<sequence>MKDLFFIPEWYLKKRYFRKKLILRIFSVFLAAINIILIVFYMYNLNRLNDMNAYINDINLKNQNTQYTKEEYKNKTLESFECLPVQILNNITSQSICIEDKNISITGYINEGDGREKYTSIIKNIHNQNKFNIKNMYIPDKESKFTDFKIDLELK</sequence>
<evidence type="ECO:0008006" key="4">
    <source>
        <dbReference type="Google" id="ProtNLM"/>
    </source>
</evidence>
<dbReference type="Proteomes" id="UP000266301">
    <property type="component" value="Chromosome"/>
</dbReference>
<organism evidence="2 3">
    <name type="scientific">Clostridium fermenticellae</name>
    <dbReference type="NCBI Taxonomy" id="2068654"/>
    <lineage>
        <taxon>Bacteria</taxon>
        <taxon>Bacillati</taxon>
        <taxon>Bacillota</taxon>
        <taxon>Clostridia</taxon>
        <taxon>Eubacteriales</taxon>
        <taxon>Clostridiaceae</taxon>
        <taxon>Clostridium</taxon>
    </lineage>
</organism>
<dbReference type="OrthoDB" id="1910027at2"/>
<evidence type="ECO:0000256" key="1">
    <source>
        <dbReference type="SAM" id="Phobius"/>
    </source>
</evidence>
<proteinExistence type="predicted"/>
<dbReference type="KEGG" id="cfer:D4Z93_08720"/>
<dbReference type="AlphaFoldDB" id="A0A386H4L6"/>
<evidence type="ECO:0000313" key="3">
    <source>
        <dbReference type="Proteomes" id="UP000266301"/>
    </source>
</evidence>